<protein>
    <recommendedName>
        <fullName evidence="1">tRNA (guanine-N(1)-)-methyltransferase C-terminal domain-containing protein</fullName>
    </recommendedName>
</protein>
<dbReference type="STRING" id="177439.DP2804"/>
<name>Q6AJE7_DESPS</name>
<dbReference type="InterPro" id="IPR029026">
    <property type="entry name" value="tRNA_m1G_MTases_N"/>
</dbReference>
<gene>
    <name evidence="2" type="ordered locus">DP2804</name>
</gene>
<sequence length="198" mass="21542">MPCKILTDMVTLGAKNVSIALVHHPVVNKVGEIIGSAVTNLDLHDIARVARTYGVGQYYLTTPYEDQQKLIGEIIAHWQTGHGGTYNPARKEALSIVSMAGSIDAVIETIEQQHGRKPTVIATSAKVSENTLAYDKVREKLGLNEPILLLFGTAHGLAPEVMNRVDFVLPPIDGGTDYNHLPVRAAVAIIMDRLLGWE</sequence>
<dbReference type="KEGG" id="dps:DP2804"/>
<dbReference type="HOGENOM" id="CLU_1414575_0_0_7"/>
<dbReference type="CDD" id="cd18085">
    <property type="entry name" value="TM1570-like"/>
    <property type="match status" value="1"/>
</dbReference>
<evidence type="ECO:0000313" key="3">
    <source>
        <dbReference type="Proteomes" id="UP000000602"/>
    </source>
</evidence>
<dbReference type="InterPro" id="IPR019230">
    <property type="entry name" value="RNA_MeTrfase_C_dom"/>
</dbReference>
<organism evidence="2 3">
    <name type="scientific">Desulfotalea psychrophila (strain LSv54 / DSM 12343)</name>
    <dbReference type="NCBI Taxonomy" id="177439"/>
    <lineage>
        <taxon>Bacteria</taxon>
        <taxon>Pseudomonadati</taxon>
        <taxon>Thermodesulfobacteriota</taxon>
        <taxon>Desulfobulbia</taxon>
        <taxon>Desulfobulbales</taxon>
        <taxon>Desulfocapsaceae</taxon>
        <taxon>Desulfotalea</taxon>
    </lineage>
</organism>
<dbReference type="Pfam" id="PF09936">
    <property type="entry name" value="Methyltrn_RNA_4"/>
    <property type="match status" value="1"/>
</dbReference>
<dbReference type="Proteomes" id="UP000000602">
    <property type="component" value="Chromosome"/>
</dbReference>
<reference evidence="3" key="1">
    <citation type="journal article" date="2004" name="Environ. Microbiol.">
        <title>The genome of Desulfotalea psychrophila, a sulfate-reducing bacterium from permanently cold Arctic sediments.</title>
        <authorList>
            <person name="Rabus R."/>
            <person name="Ruepp A."/>
            <person name="Frickey T."/>
            <person name="Rattei T."/>
            <person name="Fartmann B."/>
            <person name="Stark M."/>
            <person name="Bauer M."/>
            <person name="Zibat A."/>
            <person name="Lombardot T."/>
            <person name="Becker I."/>
            <person name="Amann J."/>
            <person name="Gellner K."/>
            <person name="Teeling H."/>
            <person name="Leuschner W.D."/>
            <person name="Gloeckner F.-O."/>
            <person name="Lupas A.N."/>
            <person name="Amann R."/>
            <person name="Klenk H.-P."/>
        </authorList>
    </citation>
    <scope>NUCLEOTIDE SEQUENCE [LARGE SCALE GENOMIC DNA]</scope>
    <source>
        <strain evidence="3">DSM 12343 / LSv54</strain>
    </source>
</reference>
<accession>Q6AJE7</accession>
<evidence type="ECO:0000313" key="2">
    <source>
        <dbReference type="EMBL" id="CAG37533.1"/>
    </source>
</evidence>
<keyword evidence="3" id="KW-1185">Reference proteome</keyword>
<dbReference type="AlphaFoldDB" id="Q6AJE7"/>
<dbReference type="eggNOG" id="COG4752">
    <property type="taxonomic scope" value="Bacteria"/>
</dbReference>
<evidence type="ECO:0000259" key="1">
    <source>
        <dbReference type="Pfam" id="PF09936"/>
    </source>
</evidence>
<proteinExistence type="predicted"/>
<dbReference type="Gene3D" id="3.40.1280.10">
    <property type="match status" value="1"/>
</dbReference>
<feature type="domain" description="tRNA (guanine-N(1)-)-methyltransferase C-terminal" evidence="1">
    <location>
        <begin position="16"/>
        <end position="196"/>
    </location>
</feature>
<dbReference type="EMBL" id="CR522870">
    <property type="protein sequence ID" value="CAG37533.1"/>
    <property type="molecule type" value="Genomic_DNA"/>
</dbReference>